<sequence>MHCIDAGERCSLTSLNQTAAELEKSVWDLIDTIKFNPLSLGDFILDYSELKGAIAAAFYTADAWPNLADQLTVLLSGTAKDYPELFSSGGGAGAASQVELASTTESLAAIRCVDRRVRASFSEFSAATEQLYSTSRLYGDLTSALNADCARWKVEPREPFQGDLHSIETRNPVLIIGNTFDGQTSIVSAHNISSSFPDSGVLEVNGYGHASISLPSACTVREVSKYWTSGTLPENGKVCEVDALPYMNQTWADVLEELGS</sequence>
<keyword evidence="3" id="KW-1185">Reference proteome</keyword>
<dbReference type="InterPro" id="IPR013595">
    <property type="entry name" value="Pept_S33_TAP-like_C"/>
</dbReference>
<accession>A0ABR4K4G9</accession>
<organism evidence="2 3">
    <name type="scientific">Aspergillus pseudoustus</name>
    <dbReference type="NCBI Taxonomy" id="1810923"/>
    <lineage>
        <taxon>Eukaryota</taxon>
        <taxon>Fungi</taxon>
        <taxon>Dikarya</taxon>
        <taxon>Ascomycota</taxon>
        <taxon>Pezizomycotina</taxon>
        <taxon>Eurotiomycetes</taxon>
        <taxon>Eurotiomycetidae</taxon>
        <taxon>Eurotiales</taxon>
        <taxon>Aspergillaceae</taxon>
        <taxon>Aspergillus</taxon>
        <taxon>Aspergillus subgen. Nidulantes</taxon>
    </lineage>
</organism>
<protein>
    <submittedName>
        <fullName evidence="2">TAP-like protein-domain-containing protein</fullName>
    </submittedName>
</protein>
<evidence type="ECO:0000313" key="3">
    <source>
        <dbReference type="Proteomes" id="UP001610446"/>
    </source>
</evidence>
<proteinExistence type="predicted"/>
<name>A0ABR4K4G9_9EURO</name>
<dbReference type="Proteomes" id="UP001610446">
    <property type="component" value="Unassembled WGS sequence"/>
</dbReference>
<gene>
    <name evidence="2" type="ORF">BJY01DRAFT_246980</name>
</gene>
<dbReference type="Pfam" id="PF08386">
    <property type="entry name" value="Abhydrolase_4"/>
    <property type="match status" value="1"/>
</dbReference>
<evidence type="ECO:0000313" key="2">
    <source>
        <dbReference type="EMBL" id="KAL2846917.1"/>
    </source>
</evidence>
<evidence type="ECO:0000259" key="1">
    <source>
        <dbReference type="Pfam" id="PF08386"/>
    </source>
</evidence>
<comment type="caution">
    <text evidence="2">The sequence shown here is derived from an EMBL/GenBank/DDBJ whole genome shotgun (WGS) entry which is preliminary data.</text>
</comment>
<feature type="domain" description="Peptidase S33 tripeptidyl aminopeptidase-like C-terminal" evidence="1">
    <location>
        <begin position="137"/>
        <end position="239"/>
    </location>
</feature>
<reference evidence="2 3" key="1">
    <citation type="submission" date="2024-07" db="EMBL/GenBank/DDBJ databases">
        <title>Section-level genome sequencing and comparative genomics of Aspergillus sections Usti and Cavernicolus.</title>
        <authorList>
            <consortium name="Lawrence Berkeley National Laboratory"/>
            <person name="Nybo J.L."/>
            <person name="Vesth T.C."/>
            <person name="Theobald S."/>
            <person name="Frisvad J.C."/>
            <person name="Larsen T.O."/>
            <person name="Kjaerboelling I."/>
            <person name="Rothschild-Mancinelli K."/>
            <person name="Lyhne E.K."/>
            <person name="Kogle M.E."/>
            <person name="Barry K."/>
            <person name="Clum A."/>
            <person name="Na H."/>
            <person name="Ledsgaard L."/>
            <person name="Lin J."/>
            <person name="Lipzen A."/>
            <person name="Kuo A."/>
            <person name="Riley R."/>
            <person name="Mondo S."/>
            <person name="Labutti K."/>
            <person name="Haridas S."/>
            <person name="Pangalinan J."/>
            <person name="Salamov A.A."/>
            <person name="Simmons B.A."/>
            <person name="Magnuson J.K."/>
            <person name="Chen J."/>
            <person name="Drula E."/>
            <person name="Henrissat B."/>
            <person name="Wiebenga A."/>
            <person name="Lubbers R.J."/>
            <person name="Gomes A.C."/>
            <person name="Makela M.R."/>
            <person name="Stajich J."/>
            <person name="Grigoriev I.V."/>
            <person name="Mortensen U.H."/>
            <person name="De Vries R.P."/>
            <person name="Baker S.E."/>
            <person name="Andersen M.R."/>
        </authorList>
    </citation>
    <scope>NUCLEOTIDE SEQUENCE [LARGE SCALE GENOMIC DNA]</scope>
    <source>
        <strain evidence="2 3">CBS 123904</strain>
    </source>
</reference>
<dbReference type="EMBL" id="JBFXLU010000059">
    <property type="protein sequence ID" value="KAL2846917.1"/>
    <property type="molecule type" value="Genomic_DNA"/>
</dbReference>